<dbReference type="AlphaFoldDB" id="A0A9W8NJA7"/>
<dbReference type="Proteomes" id="UP001148614">
    <property type="component" value="Unassembled WGS sequence"/>
</dbReference>
<reference evidence="2" key="1">
    <citation type="submission" date="2022-07" db="EMBL/GenBank/DDBJ databases">
        <title>Genome Sequence of Xylaria arbuscula.</title>
        <authorList>
            <person name="Buettner E."/>
        </authorList>
    </citation>
    <scope>NUCLEOTIDE SEQUENCE</scope>
    <source>
        <strain evidence="2">VT107</strain>
    </source>
</reference>
<dbReference type="EMBL" id="JANPWZ010000353">
    <property type="protein sequence ID" value="KAJ3577532.1"/>
    <property type="molecule type" value="Genomic_DNA"/>
</dbReference>
<protein>
    <submittedName>
        <fullName evidence="2">Uncharacterized protein</fullName>
    </submittedName>
</protein>
<comment type="caution">
    <text evidence="2">The sequence shown here is derived from an EMBL/GenBank/DDBJ whole genome shotgun (WGS) entry which is preliminary data.</text>
</comment>
<gene>
    <name evidence="2" type="ORF">NPX13_g3037</name>
</gene>
<evidence type="ECO:0000313" key="2">
    <source>
        <dbReference type="EMBL" id="KAJ3577532.1"/>
    </source>
</evidence>
<evidence type="ECO:0000313" key="3">
    <source>
        <dbReference type="Proteomes" id="UP001148614"/>
    </source>
</evidence>
<organism evidence="2 3">
    <name type="scientific">Xylaria arbuscula</name>
    <dbReference type="NCBI Taxonomy" id="114810"/>
    <lineage>
        <taxon>Eukaryota</taxon>
        <taxon>Fungi</taxon>
        <taxon>Dikarya</taxon>
        <taxon>Ascomycota</taxon>
        <taxon>Pezizomycotina</taxon>
        <taxon>Sordariomycetes</taxon>
        <taxon>Xylariomycetidae</taxon>
        <taxon>Xylariales</taxon>
        <taxon>Xylariaceae</taxon>
        <taxon>Xylaria</taxon>
    </lineage>
</organism>
<keyword evidence="3" id="KW-1185">Reference proteome</keyword>
<feature type="region of interest" description="Disordered" evidence="1">
    <location>
        <begin position="1"/>
        <end position="67"/>
    </location>
</feature>
<proteinExistence type="predicted"/>
<name>A0A9W8NJA7_9PEZI</name>
<sequence length="84" mass="8954">MEAKVSQGPIKEQPSQSPNMSMLPDASKPREQWPAEWHYAAATGAARQMTEKTDGSGAGVEHAGDERTVKDKVADGVLKVATFG</sequence>
<evidence type="ECO:0000256" key="1">
    <source>
        <dbReference type="SAM" id="MobiDB-lite"/>
    </source>
</evidence>
<accession>A0A9W8NJA7</accession>